<evidence type="ECO:0000256" key="4">
    <source>
        <dbReference type="ARBA" id="ARBA00022723"/>
    </source>
</evidence>
<keyword evidence="4" id="KW-0479">Metal-binding</keyword>
<comment type="similarity">
    <text evidence="2">Belongs to the cytochrome P450 family.</text>
</comment>
<proteinExistence type="inferred from homology"/>
<evidence type="ECO:0000256" key="1">
    <source>
        <dbReference type="ARBA" id="ARBA00001971"/>
    </source>
</evidence>
<organism evidence="8 9">
    <name type="scientific">Macrococcus brunensis</name>
    <dbReference type="NCBI Taxonomy" id="198483"/>
    <lineage>
        <taxon>Bacteria</taxon>
        <taxon>Bacillati</taxon>
        <taxon>Bacillota</taxon>
        <taxon>Bacilli</taxon>
        <taxon>Bacillales</taxon>
        <taxon>Staphylococcaceae</taxon>
        <taxon>Macrococcus</taxon>
    </lineage>
</organism>
<dbReference type="GO" id="GO:0016705">
    <property type="term" value="F:oxidoreductase activity, acting on paired donors, with incorporation or reduction of molecular oxygen"/>
    <property type="evidence" value="ECO:0007669"/>
    <property type="project" value="InterPro"/>
</dbReference>
<dbReference type="GO" id="GO:0020037">
    <property type="term" value="F:heme binding"/>
    <property type="evidence" value="ECO:0007669"/>
    <property type="project" value="InterPro"/>
</dbReference>
<name>A0A4R6BFX2_9STAP</name>
<evidence type="ECO:0000256" key="7">
    <source>
        <dbReference type="ARBA" id="ARBA00023033"/>
    </source>
</evidence>
<comment type="cofactor">
    <cofactor evidence="1">
        <name>heme</name>
        <dbReference type="ChEBI" id="CHEBI:30413"/>
    </cofactor>
</comment>
<keyword evidence="9" id="KW-1185">Reference proteome</keyword>
<dbReference type="EMBL" id="SCWA01000002">
    <property type="protein sequence ID" value="TDL98732.1"/>
    <property type="molecule type" value="Genomic_DNA"/>
</dbReference>
<dbReference type="CDD" id="cd11067">
    <property type="entry name" value="CYP152"/>
    <property type="match status" value="1"/>
</dbReference>
<dbReference type="AlphaFoldDB" id="A0A4R6BFX2"/>
<accession>A0A4R6BFX2</accession>
<dbReference type="GO" id="GO:0004497">
    <property type="term" value="F:monooxygenase activity"/>
    <property type="evidence" value="ECO:0007669"/>
    <property type="project" value="UniProtKB-KW"/>
</dbReference>
<evidence type="ECO:0000256" key="3">
    <source>
        <dbReference type="ARBA" id="ARBA00022617"/>
    </source>
</evidence>
<protein>
    <submittedName>
        <fullName evidence="8">Cytochrome P450</fullName>
    </submittedName>
</protein>
<keyword evidence="7" id="KW-0503">Monooxygenase</keyword>
<dbReference type="InterPro" id="IPR001128">
    <property type="entry name" value="Cyt_P450"/>
</dbReference>
<dbReference type="SUPFAM" id="SSF48264">
    <property type="entry name" value="Cytochrome P450"/>
    <property type="match status" value="1"/>
</dbReference>
<dbReference type="RefSeq" id="WP_133430994.1">
    <property type="nucleotide sequence ID" value="NZ_SCWA01000002.1"/>
</dbReference>
<evidence type="ECO:0000313" key="8">
    <source>
        <dbReference type="EMBL" id="TDL98732.1"/>
    </source>
</evidence>
<sequence length="426" mass="49380">MAKRMPKVKGLDQTLTVLKEGYEFIPNRTKELNTNVFEMRVLGGKKAVVISGKEAAELFYDNDKTERSGTLPKRLVKTLFGKGAIHTTTGDKHKNRKTLFMSLMTDNNLEYLRKLTRNYWFEDTARLQAMDQTNVYLESTLVLLKVGFRFADVPFDTPERMEQYAKDMNAMVDSFGSIGTAYSGYKRALNARDRVEDYLEKQIIATRKGKLFPEEGSGLYEFSHWKDMNGKQMDSRLAAVDLMNTIRPLVAINRFISFGVLAMHEYPGERARVAQNDNSYAYKFAQEVRRYYPFVPFLPGKAKKNITFDGYKIEKDTMLILDIFGTLHSESLWQNAEQFYPERFENWDGSPFDLIPQGGGDYWTNHRCAGEWMTVIIMEESMKYFAQEIQYDVPAQDFTVDRTKLPGQINSGMIIENIRNNFDRRR</sequence>
<dbReference type="PANTHER" id="PTHR24286">
    <property type="entry name" value="CYTOCHROME P450 26"/>
    <property type="match status" value="1"/>
</dbReference>
<dbReference type="OrthoDB" id="9764248at2"/>
<dbReference type="InterPro" id="IPR036396">
    <property type="entry name" value="Cyt_P450_sf"/>
</dbReference>
<evidence type="ECO:0000256" key="2">
    <source>
        <dbReference type="ARBA" id="ARBA00010617"/>
    </source>
</evidence>
<keyword evidence="6" id="KW-0408">Iron</keyword>
<keyword evidence="3" id="KW-0349">Heme</keyword>
<dbReference type="Gene3D" id="1.10.630.10">
    <property type="entry name" value="Cytochrome P450"/>
    <property type="match status" value="1"/>
</dbReference>
<comment type="caution">
    <text evidence="8">The sequence shown here is derived from an EMBL/GenBank/DDBJ whole genome shotgun (WGS) entry which is preliminary data.</text>
</comment>
<dbReference type="Pfam" id="PF00067">
    <property type="entry name" value="p450"/>
    <property type="match status" value="1"/>
</dbReference>
<dbReference type="PANTHER" id="PTHR24286:SF24">
    <property type="entry name" value="LANOSTEROL 14-ALPHA DEMETHYLASE"/>
    <property type="match status" value="1"/>
</dbReference>
<evidence type="ECO:0000256" key="6">
    <source>
        <dbReference type="ARBA" id="ARBA00023004"/>
    </source>
</evidence>
<gene>
    <name evidence="8" type="ORF">ERX27_01175</name>
</gene>
<dbReference type="GO" id="GO:0016125">
    <property type="term" value="P:sterol metabolic process"/>
    <property type="evidence" value="ECO:0007669"/>
    <property type="project" value="TreeGrafter"/>
</dbReference>
<evidence type="ECO:0000256" key="5">
    <source>
        <dbReference type="ARBA" id="ARBA00023002"/>
    </source>
</evidence>
<keyword evidence="5" id="KW-0560">Oxidoreductase</keyword>
<evidence type="ECO:0000313" key="9">
    <source>
        <dbReference type="Proteomes" id="UP000295310"/>
    </source>
</evidence>
<dbReference type="Proteomes" id="UP000295310">
    <property type="component" value="Unassembled WGS sequence"/>
</dbReference>
<reference evidence="8 9" key="1">
    <citation type="submission" date="2019-01" db="EMBL/GenBank/DDBJ databases">
        <title>Draft genome sequences of the type strains of six Macrococcus species.</title>
        <authorList>
            <person name="Mazhar S."/>
            <person name="Altermann E."/>
            <person name="Hill C."/>
            <person name="Mcauliffe O."/>
        </authorList>
    </citation>
    <scope>NUCLEOTIDE SEQUENCE [LARGE SCALE GENOMIC DNA]</scope>
    <source>
        <strain evidence="8 9">CCM4811</strain>
    </source>
</reference>
<dbReference type="GO" id="GO:0005506">
    <property type="term" value="F:iron ion binding"/>
    <property type="evidence" value="ECO:0007669"/>
    <property type="project" value="InterPro"/>
</dbReference>